<dbReference type="PANTHER" id="PTHR31302">
    <property type="entry name" value="TRANSMEMBRANE PROTEIN WITH METALLOPHOSPHOESTERASE DOMAIN-RELATED"/>
    <property type="match status" value="1"/>
</dbReference>
<name>A0A1S8CV86_9GAMM</name>
<dbReference type="OrthoDB" id="9780884at2"/>
<evidence type="ECO:0000313" key="3">
    <source>
        <dbReference type="EMBL" id="ONG41227.1"/>
    </source>
</evidence>
<keyword evidence="1" id="KW-1133">Transmembrane helix</keyword>
<accession>A0A1S8CV86</accession>
<sequence>MRWLFVGILVVLFELFTYAAAQGLRWGFASMLSPQLAQYLLWSLFAISNGLLLVAILRIFSLGLKIAMTWLTLLWLVILTTIAVVLVNIMLGYGMDALYQQPFYQNYGVLLLMVLGFTGLVGLSIYNAYSPIVRRLRITTTKPLDTPLRIGMVSDLHLGLLVGNRQLDQLSDIVQREKVQLLLMPGDIMDDDIKHYQARQMQKNLQQLVDQVPLGVYATLGNHDLYGNRAQITDALRQAGVQVLIDESVLVNNQVWLAGRLDDMVGNRKATTELMPANLNQPIIVMDHRPSGIHENSQLPVDLQVSGHTHNGQIFPANFIVKYLNTVAYGYKKIRNTHVVVSSGFGFWGVPFRLGSQSEVWVIEMIGESER</sequence>
<proteinExistence type="predicted"/>
<dbReference type="Proteomes" id="UP000192132">
    <property type="component" value="Unassembled WGS sequence"/>
</dbReference>
<dbReference type="InterPro" id="IPR029052">
    <property type="entry name" value="Metallo-depent_PP-like"/>
</dbReference>
<gene>
    <name evidence="3" type="ORF">BKE30_05450</name>
</gene>
<dbReference type="InterPro" id="IPR004843">
    <property type="entry name" value="Calcineurin-like_PHP"/>
</dbReference>
<dbReference type="PANTHER" id="PTHR31302:SF0">
    <property type="entry name" value="TRANSMEMBRANE PROTEIN WITH METALLOPHOSPHOESTERASE DOMAIN"/>
    <property type="match status" value="1"/>
</dbReference>
<dbReference type="Gene3D" id="3.60.21.10">
    <property type="match status" value="1"/>
</dbReference>
<feature type="transmembrane region" description="Helical" evidence="1">
    <location>
        <begin position="72"/>
        <end position="95"/>
    </location>
</feature>
<dbReference type="RefSeq" id="WP_076877604.1">
    <property type="nucleotide sequence ID" value="NZ_MLCN01000013.1"/>
</dbReference>
<keyword evidence="4" id="KW-1185">Reference proteome</keyword>
<dbReference type="EMBL" id="MLCN01000013">
    <property type="protein sequence ID" value="ONG41227.1"/>
    <property type="molecule type" value="Genomic_DNA"/>
</dbReference>
<dbReference type="Pfam" id="PF00149">
    <property type="entry name" value="Metallophos"/>
    <property type="match status" value="1"/>
</dbReference>
<reference evidence="3 4" key="1">
    <citation type="submission" date="2016-10" db="EMBL/GenBank/DDBJ databases">
        <title>Draft Genome sequence of Alkanindiges sp. strain H1.</title>
        <authorList>
            <person name="Subhash Y."/>
            <person name="Lee S."/>
        </authorList>
    </citation>
    <scope>NUCLEOTIDE SEQUENCE [LARGE SCALE GENOMIC DNA]</scope>
    <source>
        <strain evidence="3 4">H1</strain>
    </source>
</reference>
<feature type="transmembrane region" description="Helical" evidence="1">
    <location>
        <begin position="107"/>
        <end position="129"/>
    </location>
</feature>
<dbReference type="AlphaFoldDB" id="A0A1S8CV86"/>
<keyword evidence="1" id="KW-0812">Transmembrane</keyword>
<dbReference type="InterPro" id="IPR051158">
    <property type="entry name" value="Metallophosphoesterase_sf"/>
</dbReference>
<comment type="caution">
    <text evidence="3">The sequence shown here is derived from an EMBL/GenBank/DDBJ whole genome shotgun (WGS) entry which is preliminary data.</text>
</comment>
<evidence type="ECO:0000259" key="2">
    <source>
        <dbReference type="Pfam" id="PF00149"/>
    </source>
</evidence>
<evidence type="ECO:0000313" key="4">
    <source>
        <dbReference type="Proteomes" id="UP000192132"/>
    </source>
</evidence>
<dbReference type="GO" id="GO:0016787">
    <property type="term" value="F:hydrolase activity"/>
    <property type="evidence" value="ECO:0007669"/>
    <property type="project" value="InterPro"/>
</dbReference>
<keyword evidence="1" id="KW-0472">Membrane</keyword>
<feature type="transmembrane region" description="Helical" evidence="1">
    <location>
        <begin position="37"/>
        <end position="60"/>
    </location>
</feature>
<dbReference type="SUPFAM" id="SSF56300">
    <property type="entry name" value="Metallo-dependent phosphatases"/>
    <property type="match status" value="1"/>
</dbReference>
<protein>
    <submittedName>
        <fullName evidence="3">Metallophosphoesterase</fullName>
    </submittedName>
</protein>
<evidence type="ECO:0000256" key="1">
    <source>
        <dbReference type="SAM" id="Phobius"/>
    </source>
</evidence>
<organism evidence="3 4">
    <name type="scientific">Alkanindiges hydrocarboniclasticus</name>
    <dbReference type="NCBI Taxonomy" id="1907941"/>
    <lineage>
        <taxon>Bacteria</taxon>
        <taxon>Pseudomonadati</taxon>
        <taxon>Pseudomonadota</taxon>
        <taxon>Gammaproteobacteria</taxon>
        <taxon>Moraxellales</taxon>
        <taxon>Moraxellaceae</taxon>
        <taxon>Alkanindiges</taxon>
    </lineage>
</organism>
<feature type="domain" description="Calcineurin-like phosphoesterase" evidence="2">
    <location>
        <begin position="148"/>
        <end position="311"/>
    </location>
</feature>
<dbReference type="CDD" id="cd07385">
    <property type="entry name" value="MPP_YkuE_C"/>
    <property type="match status" value="1"/>
</dbReference>